<comment type="similarity">
    <text evidence="2">Belongs to the glycosyl hydrolase 20 family.</text>
</comment>
<dbReference type="RefSeq" id="WP_206823126.1">
    <property type="nucleotide sequence ID" value="NZ_CP063379.1"/>
</dbReference>
<comment type="catalytic activity">
    <reaction evidence="1">
        <text>Hydrolysis of terminal non-reducing N-acetyl-D-hexosamine residues in N-acetyl-beta-D-hexosaminides.</text>
        <dbReference type="EC" id="3.2.1.52"/>
    </reaction>
</comment>
<dbReference type="EC" id="3.2.1.52" evidence="3"/>
<accession>A0A939DV38</accession>
<evidence type="ECO:0000313" key="9">
    <source>
        <dbReference type="EMBL" id="MBN8205471.1"/>
    </source>
</evidence>
<evidence type="ECO:0000256" key="6">
    <source>
        <dbReference type="PIRSR" id="PIRSR625705-1"/>
    </source>
</evidence>
<sequence>MALPDSLPLIPSPISATAGEGRLALTPGTLVHGCEAASAALIDAVERRTGTRLTTSDATDDAATTIALRVDPAAAAAEGYTLRVAESIEVVGADAAGLFYGVQTLLQLLREGEDGWGWQRAEVADAPRFAYRGVMLDVTRHFFPVDEVKTVIDRAAALKFNHLHLHLTDDQGWRIEIDAWPLLAEKASTTSANGDAGGFYTKDDYREIVGHAASRHVTIVPEIDLPGHTHAIGVAYPDLVEEPVLNDELVRATEAWGQQLPVRGEPFTGWGVGHSSVRIRDERTYDFVRDVLTELAEITPGPYLHIGGDESLGTSAEDFAYFVERATAMVQQIGKTPVAWHEAGAAAEIATGTVGQFWGALKPSELHASEAAHFVARGGGLILSPSDTIYLDMKYDADYPLGLAWAGLIDVRRSYEWEPTDMLDVPDEAILGIEGPLWTETVRTFEDADQLIYPRIAAVAERAWTPAGSPQLTWDSFRTRLGAMAPLWQADGIHFHRAAEIDWSS</sequence>
<feature type="domain" description="Beta-hexosaminidase bacterial type N-terminal" evidence="8">
    <location>
        <begin position="8"/>
        <end position="125"/>
    </location>
</feature>
<gene>
    <name evidence="9" type="ORF">JF543_05805</name>
</gene>
<dbReference type="Pfam" id="PF02838">
    <property type="entry name" value="Glyco_hydro_20b"/>
    <property type="match status" value="1"/>
</dbReference>
<dbReference type="EMBL" id="JAEMWU010000001">
    <property type="protein sequence ID" value="MBN8205471.1"/>
    <property type="molecule type" value="Genomic_DNA"/>
</dbReference>
<comment type="caution">
    <text evidence="9">The sequence shown here is derived from an EMBL/GenBank/DDBJ whole genome shotgun (WGS) entry which is preliminary data.</text>
</comment>
<dbReference type="InterPro" id="IPR025705">
    <property type="entry name" value="Beta_hexosaminidase_sua/sub"/>
</dbReference>
<feature type="active site" description="Proton donor" evidence="6">
    <location>
        <position position="310"/>
    </location>
</feature>
<dbReference type="PANTHER" id="PTHR22600">
    <property type="entry name" value="BETA-HEXOSAMINIDASE"/>
    <property type="match status" value="1"/>
</dbReference>
<dbReference type="Gene3D" id="3.30.379.10">
    <property type="entry name" value="Chitobiase/beta-hexosaminidase domain 2-like"/>
    <property type="match status" value="1"/>
</dbReference>
<dbReference type="GO" id="GO:0005975">
    <property type="term" value="P:carbohydrate metabolic process"/>
    <property type="evidence" value="ECO:0007669"/>
    <property type="project" value="InterPro"/>
</dbReference>
<protein>
    <recommendedName>
        <fullName evidence="3">beta-N-acetylhexosaminidase</fullName>
        <ecNumber evidence="3">3.2.1.52</ecNumber>
    </recommendedName>
</protein>
<evidence type="ECO:0000256" key="3">
    <source>
        <dbReference type="ARBA" id="ARBA00012663"/>
    </source>
</evidence>
<dbReference type="InterPro" id="IPR015882">
    <property type="entry name" value="HEX_bac_N"/>
</dbReference>
<evidence type="ECO:0000259" key="7">
    <source>
        <dbReference type="Pfam" id="PF00728"/>
    </source>
</evidence>
<keyword evidence="4" id="KW-0378">Hydrolase</keyword>
<dbReference type="Pfam" id="PF00728">
    <property type="entry name" value="Glyco_hydro_20"/>
    <property type="match status" value="1"/>
</dbReference>
<dbReference type="InterPro" id="IPR017853">
    <property type="entry name" value="GH"/>
</dbReference>
<dbReference type="CDD" id="cd06568">
    <property type="entry name" value="GH20_SpHex_like"/>
    <property type="match status" value="1"/>
</dbReference>
<evidence type="ECO:0000256" key="2">
    <source>
        <dbReference type="ARBA" id="ARBA00006285"/>
    </source>
</evidence>
<dbReference type="GO" id="GO:0004563">
    <property type="term" value="F:beta-N-acetylhexosaminidase activity"/>
    <property type="evidence" value="ECO:0007669"/>
    <property type="project" value="UniProtKB-EC"/>
</dbReference>
<dbReference type="GO" id="GO:0030203">
    <property type="term" value="P:glycosaminoglycan metabolic process"/>
    <property type="evidence" value="ECO:0007669"/>
    <property type="project" value="TreeGrafter"/>
</dbReference>
<name>A0A939DV38_9MICO</name>
<dbReference type="InterPro" id="IPR015883">
    <property type="entry name" value="Glyco_hydro_20_cat"/>
</dbReference>
<proteinExistence type="inferred from homology"/>
<evidence type="ECO:0000256" key="4">
    <source>
        <dbReference type="ARBA" id="ARBA00022801"/>
    </source>
</evidence>
<evidence type="ECO:0000259" key="8">
    <source>
        <dbReference type="Pfam" id="PF02838"/>
    </source>
</evidence>
<dbReference type="PRINTS" id="PR00738">
    <property type="entry name" value="GLHYDRLASE20"/>
</dbReference>
<reference evidence="9" key="1">
    <citation type="submission" date="2020-12" db="EMBL/GenBank/DDBJ databases">
        <title>PHA producing bacteria isolated from mangrove.</title>
        <authorList>
            <person name="Zheng W."/>
            <person name="Yu S."/>
            <person name="Huang Y."/>
        </authorList>
    </citation>
    <scope>NUCLEOTIDE SEQUENCE</scope>
    <source>
        <strain evidence="9">GN8-5</strain>
    </source>
</reference>
<dbReference type="AlphaFoldDB" id="A0A939DV38"/>
<feature type="domain" description="Glycoside hydrolase family 20 catalytic" evidence="7">
    <location>
        <begin position="129"/>
        <end position="466"/>
    </location>
</feature>
<keyword evidence="5" id="KW-0326">Glycosidase</keyword>
<dbReference type="SUPFAM" id="SSF51445">
    <property type="entry name" value="(Trans)glycosidases"/>
    <property type="match status" value="1"/>
</dbReference>
<evidence type="ECO:0000313" key="10">
    <source>
        <dbReference type="Proteomes" id="UP000664385"/>
    </source>
</evidence>
<dbReference type="Gene3D" id="3.20.20.80">
    <property type="entry name" value="Glycosidases"/>
    <property type="match status" value="1"/>
</dbReference>
<evidence type="ECO:0000256" key="1">
    <source>
        <dbReference type="ARBA" id="ARBA00001231"/>
    </source>
</evidence>
<dbReference type="Proteomes" id="UP000664385">
    <property type="component" value="Unassembled WGS sequence"/>
</dbReference>
<dbReference type="PANTHER" id="PTHR22600:SF57">
    <property type="entry name" value="BETA-N-ACETYLHEXOSAMINIDASE"/>
    <property type="match status" value="1"/>
</dbReference>
<dbReference type="SUPFAM" id="SSF55545">
    <property type="entry name" value="beta-N-acetylhexosaminidase-like domain"/>
    <property type="match status" value="1"/>
</dbReference>
<dbReference type="GO" id="GO:0016020">
    <property type="term" value="C:membrane"/>
    <property type="evidence" value="ECO:0007669"/>
    <property type="project" value="TreeGrafter"/>
</dbReference>
<organism evidence="9 10">
    <name type="scientific">Microbacterium esteraromaticum</name>
    <dbReference type="NCBI Taxonomy" id="57043"/>
    <lineage>
        <taxon>Bacteria</taxon>
        <taxon>Bacillati</taxon>
        <taxon>Actinomycetota</taxon>
        <taxon>Actinomycetes</taxon>
        <taxon>Micrococcales</taxon>
        <taxon>Microbacteriaceae</taxon>
        <taxon>Microbacterium</taxon>
    </lineage>
</organism>
<dbReference type="InterPro" id="IPR029018">
    <property type="entry name" value="Hex-like_dom2"/>
</dbReference>
<evidence type="ECO:0000256" key="5">
    <source>
        <dbReference type="ARBA" id="ARBA00023295"/>
    </source>
</evidence>